<evidence type="ECO:0000256" key="1">
    <source>
        <dbReference type="RuleBase" id="RU363044"/>
    </source>
</evidence>
<sequence>MCRGERDEENGSKIVVVGGRMWPESSSEATEVVAGLNREEREEALDQTFKDIIGVDLPFGGKVMFFWGDFRQVLPVVTKGTSILCSFDSIQDNTRNLYQQEFLNSISPGGMQPHELTLKKGAPIMLLRNIDPKMGLCNGKFARTRVFLPRISLKTAESAALPFEMIRKQFPMKLSFTLTINKSRQTILNVGIYLPNHIFSHGQLYVALSRGVSIGTTKVFVKKGELTGQEGVFTKNVIYTDILRLSDS</sequence>
<keyword evidence="1" id="KW-0233">DNA recombination</keyword>
<dbReference type="Proteomes" id="UP000006882">
    <property type="component" value="Chromosome G4"/>
</dbReference>
<dbReference type="GO" id="GO:0043139">
    <property type="term" value="F:5'-3' DNA helicase activity"/>
    <property type="evidence" value="ECO:0007669"/>
    <property type="project" value="UniProtKB-EC"/>
</dbReference>
<dbReference type="InterPro" id="IPR027417">
    <property type="entry name" value="P-loop_NTPase"/>
</dbReference>
<dbReference type="GO" id="GO:0000723">
    <property type="term" value="P:telomere maintenance"/>
    <property type="evidence" value="ECO:0007669"/>
    <property type="project" value="InterPro"/>
</dbReference>
<organism evidence="4 5">
    <name type="scientific">Prunus persica</name>
    <name type="common">Peach</name>
    <name type="synonym">Amygdalus persica</name>
    <dbReference type="NCBI Taxonomy" id="3760"/>
    <lineage>
        <taxon>Eukaryota</taxon>
        <taxon>Viridiplantae</taxon>
        <taxon>Streptophyta</taxon>
        <taxon>Embryophyta</taxon>
        <taxon>Tracheophyta</taxon>
        <taxon>Spermatophyta</taxon>
        <taxon>Magnoliopsida</taxon>
        <taxon>eudicotyledons</taxon>
        <taxon>Gunneridae</taxon>
        <taxon>Pentapetalae</taxon>
        <taxon>rosids</taxon>
        <taxon>fabids</taxon>
        <taxon>Rosales</taxon>
        <taxon>Rosaceae</taxon>
        <taxon>Amygdaloideae</taxon>
        <taxon>Amygdaleae</taxon>
        <taxon>Prunus</taxon>
    </lineage>
</organism>
<keyword evidence="1" id="KW-0227">DNA damage</keyword>
<accession>A0A251PRN0</accession>
<dbReference type="AlphaFoldDB" id="A0A251PRN0"/>
<comment type="similarity">
    <text evidence="1">Belongs to the helicase family.</text>
</comment>
<dbReference type="Pfam" id="PF21530">
    <property type="entry name" value="Pif1_2B_dom"/>
    <property type="match status" value="1"/>
</dbReference>
<dbReference type="GO" id="GO:0016887">
    <property type="term" value="F:ATP hydrolysis activity"/>
    <property type="evidence" value="ECO:0007669"/>
    <property type="project" value="RHEA"/>
</dbReference>
<dbReference type="EMBL" id="CM007654">
    <property type="protein sequence ID" value="ONI14229.1"/>
    <property type="molecule type" value="Genomic_DNA"/>
</dbReference>
<dbReference type="GO" id="GO:0006310">
    <property type="term" value="P:DNA recombination"/>
    <property type="evidence" value="ECO:0007669"/>
    <property type="project" value="UniProtKB-KW"/>
</dbReference>
<dbReference type="InterPro" id="IPR010285">
    <property type="entry name" value="DNA_helicase_pif1-like_DEAD"/>
</dbReference>
<keyword evidence="1" id="KW-0234">DNA repair</keyword>
<comment type="cofactor">
    <cofactor evidence="1">
        <name>Mg(2+)</name>
        <dbReference type="ChEBI" id="CHEBI:18420"/>
    </cofactor>
</comment>
<dbReference type="STRING" id="3760.A0A251PRN0"/>
<dbReference type="InterPro" id="IPR049163">
    <property type="entry name" value="Pif1-like_2B_dom"/>
</dbReference>
<keyword evidence="1" id="KW-0067">ATP-binding</keyword>
<keyword evidence="1" id="KW-0378">Hydrolase</keyword>
<evidence type="ECO:0000313" key="4">
    <source>
        <dbReference type="EMBL" id="ONI14229.1"/>
    </source>
</evidence>
<comment type="catalytic activity">
    <reaction evidence="1">
        <text>ATP + H2O = ADP + phosphate + H(+)</text>
        <dbReference type="Rhea" id="RHEA:13065"/>
        <dbReference type="ChEBI" id="CHEBI:15377"/>
        <dbReference type="ChEBI" id="CHEBI:15378"/>
        <dbReference type="ChEBI" id="CHEBI:30616"/>
        <dbReference type="ChEBI" id="CHEBI:43474"/>
        <dbReference type="ChEBI" id="CHEBI:456216"/>
        <dbReference type="EC" id="5.6.2.3"/>
    </reaction>
</comment>
<dbReference type="EC" id="5.6.2.3" evidence="1"/>
<keyword evidence="1" id="KW-0347">Helicase</keyword>
<reference evidence="4 5" key="1">
    <citation type="journal article" date="2013" name="Nat. Genet.">
        <title>The high-quality draft genome of peach (Prunus persica) identifies unique patterns of genetic diversity, domestication and genome evolution.</title>
        <authorList>
            <consortium name="International Peach Genome Initiative"/>
            <person name="Verde I."/>
            <person name="Abbott A.G."/>
            <person name="Scalabrin S."/>
            <person name="Jung S."/>
            <person name="Shu S."/>
            <person name="Marroni F."/>
            <person name="Zhebentyayeva T."/>
            <person name="Dettori M.T."/>
            <person name="Grimwood J."/>
            <person name="Cattonaro F."/>
            <person name="Zuccolo A."/>
            <person name="Rossini L."/>
            <person name="Jenkins J."/>
            <person name="Vendramin E."/>
            <person name="Meisel L.A."/>
            <person name="Decroocq V."/>
            <person name="Sosinski B."/>
            <person name="Prochnik S."/>
            <person name="Mitros T."/>
            <person name="Policriti A."/>
            <person name="Cipriani G."/>
            <person name="Dondini L."/>
            <person name="Ficklin S."/>
            <person name="Goodstein D.M."/>
            <person name="Xuan P."/>
            <person name="Del Fabbro C."/>
            <person name="Aramini V."/>
            <person name="Copetti D."/>
            <person name="Gonzalez S."/>
            <person name="Horner D.S."/>
            <person name="Falchi R."/>
            <person name="Lucas S."/>
            <person name="Mica E."/>
            <person name="Maldonado J."/>
            <person name="Lazzari B."/>
            <person name="Bielenberg D."/>
            <person name="Pirona R."/>
            <person name="Miculan M."/>
            <person name="Barakat A."/>
            <person name="Testolin R."/>
            <person name="Stella A."/>
            <person name="Tartarini S."/>
            <person name="Tonutti P."/>
            <person name="Arus P."/>
            <person name="Orellana A."/>
            <person name="Wells C."/>
            <person name="Main D."/>
            <person name="Vizzotto G."/>
            <person name="Silva H."/>
            <person name="Salamini F."/>
            <person name="Schmutz J."/>
            <person name="Morgante M."/>
            <person name="Rokhsar D.S."/>
        </authorList>
    </citation>
    <scope>NUCLEOTIDE SEQUENCE [LARGE SCALE GENOMIC DNA]</scope>
    <source>
        <strain evidence="5">cv. Nemared</strain>
    </source>
</reference>
<evidence type="ECO:0000259" key="3">
    <source>
        <dbReference type="Pfam" id="PF21530"/>
    </source>
</evidence>
<name>A0A251PRN0_PRUPE</name>
<gene>
    <name evidence="4" type="ORF">PRUPE_4G269900</name>
</gene>
<protein>
    <recommendedName>
        <fullName evidence="1">ATP-dependent DNA helicase</fullName>
        <ecNumber evidence="1">5.6.2.3</ecNumber>
    </recommendedName>
</protein>
<dbReference type="SUPFAM" id="SSF52540">
    <property type="entry name" value="P-loop containing nucleoside triphosphate hydrolases"/>
    <property type="match status" value="1"/>
</dbReference>
<keyword evidence="1" id="KW-0547">Nucleotide-binding</keyword>
<dbReference type="GO" id="GO:0006281">
    <property type="term" value="P:DNA repair"/>
    <property type="evidence" value="ECO:0007669"/>
    <property type="project" value="UniProtKB-KW"/>
</dbReference>
<proteinExistence type="inferred from homology"/>
<dbReference type="GO" id="GO:0005524">
    <property type="term" value="F:ATP binding"/>
    <property type="evidence" value="ECO:0007669"/>
    <property type="project" value="UniProtKB-KW"/>
</dbReference>
<dbReference type="Gramene" id="ONI14229">
    <property type="protein sequence ID" value="ONI14229"/>
    <property type="gene ID" value="PRUPE_4G269900"/>
</dbReference>
<feature type="domain" description="DNA helicase Pif1-like DEAD-box helicase" evidence="2">
    <location>
        <begin position="42"/>
        <end position="81"/>
    </location>
</feature>
<dbReference type="PANTHER" id="PTHR10492:SF94">
    <property type="entry name" value="ATP-DEPENDENT DNA HELICASE"/>
    <property type="match status" value="1"/>
</dbReference>
<dbReference type="Pfam" id="PF05970">
    <property type="entry name" value="PIF1"/>
    <property type="match status" value="1"/>
</dbReference>
<feature type="domain" description="DNA helicase Pif1-like 2B" evidence="3">
    <location>
        <begin position="101"/>
        <end position="139"/>
    </location>
</feature>
<evidence type="ECO:0000259" key="2">
    <source>
        <dbReference type="Pfam" id="PF05970"/>
    </source>
</evidence>
<keyword evidence="5" id="KW-1185">Reference proteome</keyword>
<dbReference type="eggNOG" id="KOG0987">
    <property type="taxonomic scope" value="Eukaryota"/>
</dbReference>
<evidence type="ECO:0000313" key="5">
    <source>
        <dbReference type="Proteomes" id="UP000006882"/>
    </source>
</evidence>
<dbReference type="PANTHER" id="PTHR10492">
    <property type="match status" value="1"/>
</dbReference>